<accession>A0A095TU69</accession>
<name>A0A095TU69_9GAMM</name>
<evidence type="ECO:0008006" key="3">
    <source>
        <dbReference type="Google" id="ProtNLM"/>
    </source>
</evidence>
<protein>
    <recommendedName>
        <fullName evidence="3">Virulence factor VirK</fullName>
    </recommendedName>
</protein>
<sequence length="314" mass="36114">MSELINDSLKKNNISLLWSVISGKYRPDKAWRSKSFSLKFLLRCCCYPAVSYHYLNSLTTLELFPSLLERQGLLPAKIHRPYLSAGLGVRQRAEAIVSHYQLLSGLENPRLRQWLTQPSATPMLQWTTQDDQHFSLTCGPARFDREGEVMLCLYYQQQVVAMMTFSVIQLNGKKVLFIGGLQGPGSEVSPDIIRQATRASFGVFPKRLLMDVIFWLSAAGKIEGIQAVSEKSHVFRSLRYRYSKQDKFFASYSEFWESLGGWQNSYGNYDLPLQVLRKPLEEIASKKRAEYRRRYQLLSELHQQFNDALAIPHG</sequence>
<dbReference type="EMBL" id="JPKR02000005">
    <property type="protein sequence ID" value="KGD80177.1"/>
    <property type="molecule type" value="Genomic_DNA"/>
</dbReference>
<dbReference type="STRING" id="642227.HA49_00450"/>
<dbReference type="eggNOG" id="COG2990">
    <property type="taxonomic scope" value="Bacteria"/>
</dbReference>
<dbReference type="InterPro" id="IPR007488">
    <property type="entry name" value="DUF535"/>
</dbReference>
<keyword evidence="2" id="KW-1185">Reference proteome</keyword>
<dbReference type="Proteomes" id="UP000029577">
    <property type="component" value="Unassembled WGS sequence"/>
</dbReference>
<dbReference type="PANTHER" id="PTHR38785:SF1">
    <property type="entry name" value="HOMOLOG OF VIRK"/>
    <property type="match status" value="1"/>
</dbReference>
<proteinExistence type="predicted"/>
<dbReference type="Pfam" id="PF04393">
    <property type="entry name" value="DUF535"/>
    <property type="match status" value="1"/>
</dbReference>
<gene>
    <name evidence="1" type="ORF">HA49_00450</name>
</gene>
<evidence type="ECO:0000313" key="2">
    <source>
        <dbReference type="Proteomes" id="UP000029577"/>
    </source>
</evidence>
<dbReference type="OrthoDB" id="6835762at2"/>
<reference evidence="1" key="1">
    <citation type="submission" date="2014-12" db="EMBL/GenBank/DDBJ databases">
        <title>The draft genome of the Tatumella morbirosei type strain, LMG23360T isolated from pineapple rot.</title>
        <authorList>
            <person name="Smits T.H."/>
            <person name="Palmer M."/>
            <person name="Venter S.N."/>
            <person name="Duffy B."/>
            <person name="Steenkamp E.T."/>
            <person name="Chan W.Y."/>
            <person name="Coutinho T.A."/>
            <person name="Coetzee M.P."/>
            <person name="De Maayer P."/>
        </authorList>
    </citation>
    <scope>NUCLEOTIDE SEQUENCE [LARGE SCALE GENOMIC DNA]</scope>
    <source>
        <strain evidence="1">LMG 23360</strain>
    </source>
</reference>
<dbReference type="RefSeq" id="WP_038015505.1">
    <property type="nucleotide sequence ID" value="NZ_JPKR02000005.1"/>
</dbReference>
<dbReference type="AlphaFoldDB" id="A0A095TU69"/>
<evidence type="ECO:0000313" key="1">
    <source>
        <dbReference type="EMBL" id="KGD80177.1"/>
    </source>
</evidence>
<dbReference type="GO" id="GO:0006974">
    <property type="term" value="P:DNA damage response"/>
    <property type="evidence" value="ECO:0007669"/>
    <property type="project" value="TreeGrafter"/>
</dbReference>
<organism evidence="1 2">
    <name type="scientific">Tatumella morbirosei</name>
    <dbReference type="NCBI Taxonomy" id="642227"/>
    <lineage>
        <taxon>Bacteria</taxon>
        <taxon>Pseudomonadati</taxon>
        <taxon>Pseudomonadota</taxon>
        <taxon>Gammaproteobacteria</taxon>
        <taxon>Enterobacterales</taxon>
        <taxon>Erwiniaceae</taxon>
        <taxon>Tatumella</taxon>
    </lineage>
</organism>
<comment type="caution">
    <text evidence="1">The sequence shown here is derived from an EMBL/GenBank/DDBJ whole genome shotgun (WGS) entry which is preliminary data.</text>
</comment>
<dbReference type="PANTHER" id="PTHR38785">
    <property type="entry name" value="HOMOLOG OF VIRK"/>
    <property type="match status" value="1"/>
</dbReference>